<reference evidence="2 3" key="1">
    <citation type="submission" date="2010-10" db="EMBL/GenBank/DDBJ databases">
        <authorList>
            <consortium name="The Broad Institute Genome Sequencing Platform"/>
            <person name="Ward D."/>
            <person name="Earl A."/>
            <person name="Feldgarden M."/>
            <person name="Young S.K."/>
            <person name="Gargeya S."/>
            <person name="Zeng Q."/>
            <person name="Alvarado L."/>
            <person name="Berlin A."/>
            <person name="Bochicchio J."/>
            <person name="Chapman S.B."/>
            <person name="Chen Z."/>
            <person name="Freedman E."/>
            <person name="Gellesch M."/>
            <person name="Goldberg J."/>
            <person name="Griggs A."/>
            <person name="Gujja S."/>
            <person name="Heilman E."/>
            <person name="Heiman D."/>
            <person name="Howarth C."/>
            <person name="Mehta T."/>
            <person name="Neiman D."/>
            <person name="Pearson M."/>
            <person name="Roberts A."/>
            <person name="Saif S."/>
            <person name="Shea T."/>
            <person name="Shenoy N."/>
            <person name="Sisk P."/>
            <person name="Stolte C."/>
            <person name="Sykes S."/>
            <person name="White J."/>
            <person name="Yandava C."/>
            <person name="Allen-Vercoe E."/>
            <person name="Sibley C."/>
            <person name="Ambrose C.E."/>
            <person name="Strauss J."/>
            <person name="Daigneault M."/>
            <person name="Haas B."/>
            <person name="Nusbaum C."/>
            <person name="Birren B."/>
        </authorList>
    </citation>
    <scope>NUCLEOTIDE SEQUENCE [LARGE SCALE GENOMIC DNA]</scope>
    <source>
        <strain evidence="2 3">3_1_6</strain>
    </source>
</reference>
<dbReference type="HOGENOM" id="CLU_2566994_0_0_7"/>
<reference evidence="2 3" key="2">
    <citation type="submission" date="2013-04" db="EMBL/GenBank/DDBJ databases">
        <title>The Genome Sequence of Bilophila wadsworthia 3_1_6.</title>
        <authorList>
            <consortium name="The Broad Institute Genomics Platform"/>
            <person name="Earl A."/>
            <person name="Ward D."/>
            <person name="Feldgarden M."/>
            <person name="Gevers D."/>
            <person name="Sibley C."/>
            <person name="Strauss J."/>
            <person name="Allen-Vercoe E."/>
            <person name="Walker B."/>
            <person name="Young S."/>
            <person name="Zeng Q."/>
            <person name="Gargeya S."/>
            <person name="Fitzgerald M."/>
            <person name="Haas B."/>
            <person name="Abouelleil A."/>
            <person name="Allen A.W."/>
            <person name="Alvarado L."/>
            <person name="Arachchi H.M."/>
            <person name="Berlin A.M."/>
            <person name="Chapman S.B."/>
            <person name="Gainer-Dewar J."/>
            <person name="Goldberg J."/>
            <person name="Griggs A."/>
            <person name="Gujja S."/>
            <person name="Hansen M."/>
            <person name="Howarth C."/>
            <person name="Imamovic A."/>
            <person name="Ireland A."/>
            <person name="Larimer J."/>
            <person name="McCowan C."/>
            <person name="Murphy C."/>
            <person name="Pearson M."/>
            <person name="Poon T.W."/>
            <person name="Priest M."/>
            <person name="Roberts A."/>
            <person name="Saif S."/>
            <person name="Shea T."/>
            <person name="Sisk P."/>
            <person name="Sykes S."/>
            <person name="Wortman J."/>
            <person name="Nusbaum C."/>
            <person name="Birren B."/>
        </authorList>
    </citation>
    <scope>NUCLEOTIDE SEQUENCE [LARGE SCALE GENOMIC DNA]</scope>
    <source>
        <strain evidence="2 3">3_1_6</strain>
    </source>
</reference>
<keyword evidence="3" id="KW-1185">Reference proteome</keyword>
<dbReference type="Proteomes" id="UP000006034">
    <property type="component" value="Unassembled WGS sequence"/>
</dbReference>
<feature type="region of interest" description="Disordered" evidence="1">
    <location>
        <begin position="1"/>
        <end position="81"/>
    </location>
</feature>
<sequence>MGGIFDKPSKPKVVEAPAPTVAATPPPPEETAEAPVINEGNKRKNQADSKRKGTSALRIDLNLGGGNMGGAGGTSGLSIPR</sequence>
<gene>
    <name evidence="2" type="ORF">HMPREF0179_03443</name>
</gene>
<feature type="compositionally biased region" description="Gly residues" evidence="1">
    <location>
        <begin position="63"/>
        <end position="75"/>
    </location>
</feature>
<dbReference type="EMBL" id="ADCP02000001">
    <property type="protein sequence ID" value="EFV42766.1"/>
    <property type="molecule type" value="Genomic_DNA"/>
</dbReference>
<dbReference type="eggNOG" id="ENOG5031CC9">
    <property type="taxonomic scope" value="Bacteria"/>
</dbReference>
<dbReference type="RefSeq" id="WP_005030286.1">
    <property type="nucleotide sequence ID" value="NZ_KE150238.1"/>
</dbReference>
<evidence type="ECO:0000313" key="2">
    <source>
        <dbReference type="EMBL" id="EFV42766.1"/>
    </source>
</evidence>
<proteinExistence type="predicted"/>
<feature type="compositionally biased region" description="Low complexity" evidence="1">
    <location>
        <begin position="14"/>
        <end position="23"/>
    </location>
</feature>
<name>E5YB70_BILW3</name>
<accession>E5YB70</accession>
<dbReference type="STRING" id="563192.HMPREF0179_03443"/>
<dbReference type="GeneID" id="78085016"/>
<feature type="compositionally biased region" description="Basic and acidic residues" evidence="1">
    <location>
        <begin position="40"/>
        <end position="51"/>
    </location>
</feature>
<evidence type="ECO:0000313" key="3">
    <source>
        <dbReference type="Proteomes" id="UP000006034"/>
    </source>
</evidence>
<organism evidence="2 3">
    <name type="scientific">Bilophila wadsworthia (strain 3_1_6)</name>
    <dbReference type="NCBI Taxonomy" id="563192"/>
    <lineage>
        <taxon>Bacteria</taxon>
        <taxon>Pseudomonadati</taxon>
        <taxon>Thermodesulfobacteriota</taxon>
        <taxon>Desulfovibrionia</taxon>
        <taxon>Desulfovibrionales</taxon>
        <taxon>Desulfovibrionaceae</taxon>
        <taxon>Bilophila</taxon>
    </lineage>
</organism>
<dbReference type="AlphaFoldDB" id="E5YB70"/>
<comment type="caution">
    <text evidence="2">The sequence shown here is derived from an EMBL/GenBank/DDBJ whole genome shotgun (WGS) entry which is preliminary data.</text>
</comment>
<protein>
    <submittedName>
        <fullName evidence="2">Uncharacterized protein</fullName>
    </submittedName>
</protein>
<evidence type="ECO:0000256" key="1">
    <source>
        <dbReference type="SAM" id="MobiDB-lite"/>
    </source>
</evidence>